<dbReference type="EMBL" id="VSRR010004924">
    <property type="protein sequence ID" value="MPC41096.1"/>
    <property type="molecule type" value="Genomic_DNA"/>
</dbReference>
<keyword evidence="4" id="KW-1185">Reference proteome</keyword>
<dbReference type="Pfam" id="PF04218">
    <property type="entry name" value="CENP-B_N"/>
    <property type="match status" value="1"/>
</dbReference>
<dbReference type="GO" id="GO:0003677">
    <property type="term" value="F:DNA binding"/>
    <property type="evidence" value="ECO:0007669"/>
    <property type="project" value="InterPro"/>
</dbReference>
<evidence type="ECO:0000313" key="3">
    <source>
        <dbReference type="EMBL" id="MPC41096.1"/>
    </source>
</evidence>
<organism evidence="3 4">
    <name type="scientific">Portunus trituberculatus</name>
    <name type="common">Swimming crab</name>
    <name type="synonym">Neptunus trituberculatus</name>
    <dbReference type="NCBI Taxonomy" id="210409"/>
    <lineage>
        <taxon>Eukaryota</taxon>
        <taxon>Metazoa</taxon>
        <taxon>Ecdysozoa</taxon>
        <taxon>Arthropoda</taxon>
        <taxon>Crustacea</taxon>
        <taxon>Multicrustacea</taxon>
        <taxon>Malacostraca</taxon>
        <taxon>Eumalacostraca</taxon>
        <taxon>Eucarida</taxon>
        <taxon>Decapoda</taxon>
        <taxon>Pleocyemata</taxon>
        <taxon>Brachyura</taxon>
        <taxon>Eubrachyura</taxon>
        <taxon>Portunoidea</taxon>
        <taxon>Portunidae</taxon>
        <taxon>Portuninae</taxon>
        <taxon>Portunus</taxon>
    </lineage>
</organism>
<comment type="caution">
    <text evidence="3">The sequence shown here is derived from an EMBL/GenBank/DDBJ whole genome shotgun (WGS) entry which is preliminary data.</text>
</comment>
<sequence length="125" mass="14066">MTPKHPAISPSVAKKTRKSLTLQVKLDIIHRHERGEKTNSIASHHGLTPSTFSTIFKSANSIKKAVYNKYNTSRPNRTYRLVQNSILERVMDRNDLVVTFGKGGFPGPPSLRHDVLNRYSHGLGF</sequence>
<protein>
    <recommendedName>
        <fullName evidence="2">HTH psq-type domain-containing protein</fullName>
    </recommendedName>
</protein>
<accession>A0A5B7F6Z7</accession>
<gene>
    <name evidence="3" type="ORF">E2C01_034678</name>
</gene>
<reference evidence="3 4" key="1">
    <citation type="submission" date="2019-05" db="EMBL/GenBank/DDBJ databases">
        <title>Another draft genome of Portunus trituberculatus and its Hox gene families provides insights of decapod evolution.</title>
        <authorList>
            <person name="Jeong J.-H."/>
            <person name="Song I."/>
            <person name="Kim S."/>
            <person name="Choi T."/>
            <person name="Kim D."/>
            <person name="Ryu S."/>
            <person name="Kim W."/>
        </authorList>
    </citation>
    <scope>NUCLEOTIDE SEQUENCE [LARGE SCALE GENOMIC DNA]</scope>
    <source>
        <tissue evidence="3">Muscle</tissue>
    </source>
</reference>
<dbReference type="Gene3D" id="1.10.10.60">
    <property type="entry name" value="Homeodomain-like"/>
    <property type="match status" value="1"/>
</dbReference>
<evidence type="ECO:0000256" key="1">
    <source>
        <dbReference type="ARBA" id="ARBA00004123"/>
    </source>
</evidence>
<name>A0A5B7F6Z7_PORTR</name>
<dbReference type="SUPFAM" id="SSF46689">
    <property type="entry name" value="Homeodomain-like"/>
    <property type="match status" value="1"/>
</dbReference>
<feature type="domain" description="HTH psq-type" evidence="2">
    <location>
        <begin position="14"/>
        <end position="60"/>
    </location>
</feature>
<proteinExistence type="predicted"/>
<comment type="subcellular location">
    <subcellularLocation>
        <location evidence="1">Nucleus</location>
    </subcellularLocation>
</comment>
<evidence type="ECO:0000313" key="4">
    <source>
        <dbReference type="Proteomes" id="UP000324222"/>
    </source>
</evidence>
<dbReference type="InterPro" id="IPR009057">
    <property type="entry name" value="Homeodomain-like_sf"/>
</dbReference>
<dbReference type="InterPro" id="IPR007889">
    <property type="entry name" value="HTH_Psq"/>
</dbReference>
<dbReference type="Proteomes" id="UP000324222">
    <property type="component" value="Unassembled WGS sequence"/>
</dbReference>
<evidence type="ECO:0000259" key="2">
    <source>
        <dbReference type="Pfam" id="PF04218"/>
    </source>
</evidence>
<dbReference type="GO" id="GO:0005634">
    <property type="term" value="C:nucleus"/>
    <property type="evidence" value="ECO:0007669"/>
    <property type="project" value="UniProtKB-SubCell"/>
</dbReference>
<dbReference type="AlphaFoldDB" id="A0A5B7F6Z7"/>